<gene>
    <name evidence="3" type="ORF">VIN01S_24370</name>
</gene>
<dbReference type="RefSeq" id="WP_141346112.1">
    <property type="nucleotide sequence ID" value="NZ_BJLF01000011.1"/>
</dbReference>
<evidence type="ECO:0000313" key="4">
    <source>
        <dbReference type="Proteomes" id="UP000318717"/>
    </source>
</evidence>
<feature type="chain" id="PRO_5021472374" evidence="2">
    <location>
        <begin position="29"/>
        <end position="326"/>
    </location>
</feature>
<dbReference type="InterPro" id="IPR042100">
    <property type="entry name" value="Bug_dom1"/>
</dbReference>
<accession>A0A4Y3HWR9</accession>
<comment type="similarity">
    <text evidence="1">Belongs to the UPF0065 (bug) family.</text>
</comment>
<proteinExistence type="inferred from homology"/>
<dbReference type="PANTHER" id="PTHR42928:SF5">
    <property type="entry name" value="BLR1237 PROTEIN"/>
    <property type="match status" value="1"/>
</dbReference>
<dbReference type="InterPro" id="IPR005064">
    <property type="entry name" value="BUG"/>
</dbReference>
<feature type="signal peptide" evidence="2">
    <location>
        <begin position="1"/>
        <end position="28"/>
    </location>
</feature>
<dbReference type="Gene3D" id="3.40.190.10">
    <property type="entry name" value="Periplasmic binding protein-like II"/>
    <property type="match status" value="1"/>
</dbReference>
<dbReference type="SUPFAM" id="SSF53850">
    <property type="entry name" value="Periplasmic binding protein-like II"/>
    <property type="match status" value="1"/>
</dbReference>
<reference evidence="3 4" key="1">
    <citation type="submission" date="2019-06" db="EMBL/GenBank/DDBJ databases">
        <title>Whole genome shotgun sequence of Vibrio inusitatus NBRC 102082.</title>
        <authorList>
            <person name="Hosoyama A."/>
            <person name="Uohara A."/>
            <person name="Ohji S."/>
            <person name="Ichikawa N."/>
        </authorList>
    </citation>
    <scope>NUCLEOTIDE SEQUENCE [LARGE SCALE GENOMIC DNA]</scope>
    <source>
        <strain evidence="3 4">NBRC 102082</strain>
    </source>
</reference>
<name>A0A4Y3HWR9_9VIBR</name>
<organism evidence="3 4">
    <name type="scientific">Vibrio inusitatus NBRC 102082</name>
    <dbReference type="NCBI Taxonomy" id="1219070"/>
    <lineage>
        <taxon>Bacteria</taxon>
        <taxon>Pseudomonadati</taxon>
        <taxon>Pseudomonadota</taxon>
        <taxon>Gammaproteobacteria</taxon>
        <taxon>Vibrionales</taxon>
        <taxon>Vibrionaceae</taxon>
        <taxon>Vibrio</taxon>
    </lineage>
</organism>
<dbReference type="EMBL" id="BJLF01000011">
    <property type="protein sequence ID" value="GEA51633.1"/>
    <property type="molecule type" value="Genomic_DNA"/>
</dbReference>
<sequence length="326" mass="34731">MIKKLKFAGLSIAAVLAGSMTLANVAVADDNFPRKPVSMVVAYSAGGGTDTAARVIAKHVEPHLGQRLVIQNKPGAGGQIGFSDLARSKNDGYKIGFINLPSLYMVKMLRNKVPYEFSDFEAIANIQIDPVVLAVNADSPYSSFEEFLAAAKANPGKINIGGDGPQSNNQLQLVIAQKKLGAEFNFVAFSGSGPAVTATLGNQVDASIPSATSVANHARNGRLKVLAVFADERFAYLPNVPTVKEVTGIEVPAVGASMRGVAVPKGTPEARKKSLELAFKKVMEDKEFLSYAEEVGMPLNYMSAQDFDEYLAKTAASVEQYIDLLK</sequence>
<dbReference type="CDD" id="cd07012">
    <property type="entry name" value="PBP2_Bug_TTT"/>
    <property type="match status" value="1"/>
</dbReference>
<keyword evidence="2" id="KW-0732">Signal</keyword>
<protein>
    <submittedName>
        <fullName evidence="3">ABC transporter substrate-binding protein</fullName>
    </submittedName>
</protein>
<dbReference type="Gene3D" id="3.40.190.150">
    <property type="entry name" value="Bordetella uptake gene, domain 1"/>
    <property type="match status" value="1"/>
</dbReference>
<dbReference type="PANTHER" id="PTHR42928">
    <property type="entry name" value="TRICARBOXYLATE-BINDING PROTEIN"/>
    <property type="match status" value="1"/>
</dbReference>
<keyword evidence="4" id="KW-1185">Reference proteome</keyword>
<evidence type="ECO:0000313" key="3">
    <source>
        <dbReference type="EMBL" id="GEA51633.1"/>
    </source>
</evidence>
<evidence type="ECO:0000256" key="1">
    <source>
        <dbReference type="ARBA" id="ARBA00006987"/>
    </source>
</evidence>
<dbReference type="AlphaFoldDB" id="A0A4Y3HWR9"/>
<comment type="caution">
    <text evidence="3">The sequence shown here is derived from an EMBL/GenBank/DDBJ whole genome shotgun (WGS) entry which is preliminary data.</text>
</comment>
<dbReference type="OrthoDB" id="5171643at2"/>
<dbReference type="Pfam" id="PF03401">
    <property type="entry name" value="TctC"/>
    <property type="match status" value="1"/>
</dbReference>
<dbReference type="PIRSF" id="PIRSF017082">
    <property type="entry name" value="YflP"/>
    <property type="match status" value="1"/>
</dbReference>
<dbReference type="Proteomes" id="UP000318717">
    <property type="component" value="Unassembled WGS sequence"/>
</dbReference>
<evidence type="ECO:0000256" key="2">
    <source>
        <dbReference type="SAM" id="SignalP"/>
    </source>
</evidence>